<dbReference type="AlphaFoldDB" id="A0A7R9GFS2"/>
<keyword evidence="2" id="KW-0597">Phosphoprotein</keyword>
<keyword evidence="3" id="KW-0808">Transferase</keyword>
<evidence type="ECO:0000259" key="8">
    <source>
        <dbReference type="PROSITE" id="PS51285"/>
    </source>
</evidence>
<evidence type="ECO:0000259" key="7">
    <source>
        <dbReference type="PROSITE" id="PS50011"/>
    </source>
</evidence>
<dbReference type="InterPro" id="IPR000961">
    <property type="entry name" value="AGC-kinase_C"/>
</dbReference>
<accession>A0A7R9GFS2</accession>
<keyword evidence="1" id="KW-0723">Serine/threonine-protein kinase</keyword>
<dbReference type="EMBL" id="OA883480">
    <property type="protein sequence ID" value="CAD7279028.1"/>
    <property type="molecule type" value="Genomic_DNA"/>
</dbReference>
<dbReference type="Proteomes" id="UP000678499">
    <property type="component" value="Unassembled WGS sequence"/>
</dbReference>
<dbReference type="Gene3D" id="3.30.200.20">
    <property type="entry name" value="Phosphorylase Kinase, domain 1"/>
    <property type="match status" value="1"/>
</dbReference>
<dbReference type="GO" id="GO:0004674">
    <property type="term" value="F:protein serine/threonine kinase activity"/>
    <property type="evidence" value="ECO:0007669"/>
    <property type="project" value="UniProtKB-KW"/>
</dbReference>
<dbReference type="OrthoDB" id="6375922at2759"/>
<evidence type="ECO:0000256" key="6">
    <source>
        <dbReference type="ARBA" id="ARBA00022840"/>
    </source>
</evidence>
<dbReference type="SMART" id="SM00220">
    <property type="entry name" value="S_TKc"/>
    <property type="match status" value="1"/>
</dbReference>
<dbReference type="PROSITE" id="PS51285">
    <property type="entry name" value="AGC_KINASE_CTER"/>
    <property type="match status" value="1"/>
</dbReference>
<evidence type="ECO:0000256" key="5">
    <source>
        <dbReference type="ARBA" id="ARBA00022777"/>
    </source>
</evidence>
<dbReference type="EMBL" id="CAJPEX010001443">
    <property type="protein sequence ID" value="CAG0919180.1"/>
    <property type="molecule type" value="Genomic_DNA"/>
</dbReference>
<dbReference type="InterPro" id="IPR000719">
    <property type="entry name" value="Prot_kinase_dom"/>
</dbReference>
<evidence type="ECO:0000313" key="9">
    <source>
        <dbReference type="EMBL" id="CAD7279028.1"/>
    </source>
</evidence>
<dbReference type="GO" id="GO:0005524">
    <property type="term" value="F:ATP binding"/>
    <property type="evidence" value="ECO:0007669"/>
    <property type="project" value="UniProtKB-KW"/>
</dbReference>
<evidence type="ECO:0000256" key="1">
    <source>
        <dbReference type="ARBA" id="ARBA00022527"/>
    </source>
</evidence>
<reference evidence="9" key="1">
    <citation type="submission" date="2020-11" db="EMBL/GenBank/DDBJ databases">
        <authorList>
            <person name="Tran Van P."/>
        </authorList>
    </citation>
    <scope>NUCLEOTIDE SEQUENCE</scope>
</reference>
<organism evidence="9">
    <name type="scientific">Notodromas monacha</name>
    <dbReference type="NCBI Taxonomy" id="399045"/>
    <lineage>
        <taxon>Eukaryota</taxon>
        <taxon>Metazoa</taxon>
        <taxon>Ecdysozoa</taxon>
        <taxon>Arthropoda</taxon>
        <taxon>Crustacea</taxon>
        <taxon>Oligostraca</taxon>
        <taxon>Ostracoda</taxon>
        <taxon>Podocopa</taxon>
        <taxon>Podocopida</taxon>
        <taxon>Cypridocopina</taxon>
        <taxon>Cypridoidea</taxon>
        <taxon>Cyprididae</taxon>
        <taxon>Notodromas</taxon>
    </lineage>
</organism>
<feature type="domain" description="Protein kinase" evidence="7">
    <location>
        <begin position="1"/>
        <end position="143"/>
    </location>
</feature>
<keyword evidence="4" id="KW-0547">Nucleotide-binding</keyword>
<dbReference type="Pfam" id="PF00069">
    <property type="entry name" value="Pkinase"/>
    <property type="match status" value="1"/>
</dbReference>
<keyword evidence="10" id="KW-1185">Reference proteome</keyword>
<dbReference type="Gene3D" id="1.10.510.10">
    <property type="entry name" value="Transferase(Phosphotransferase) domain 1"/>
    <property type="match status" value="1"/>
</dbReference>
<evidence type="ECO:0000256" key="2">
    <source>
        <dbReference type="ARBA" id="ARBA00022553"/>
    </source>
</evidence>
<dbReference type="PANTHER" id="PTHR24351">
    <property type="entry name" value="RIBOSOMAL PROTEIN S6 KINASE"/>
    <property type="match status" value="1"/>
</dbReference>
<proteinExistence type="predicted"/>
<dbReference type="SUPFAM" id="SSF56112">
    <property type="entry name" value="Protein kinase-like (PK-like)"/>
    <property type="match status" value="1"/>
</dbReference>
<name>A0A7R9GFS2_9CRUS</name>
<dbReference type="InterPro" id="IPR017892">
    <property type="entry name" value="Pkinase_C"/>
</dbReference>
<feature type="domain" description="AGC-kinase C-terminal" evidence="8">
    <location>
        <begin position="144"/>
        <end position="215"/>
    </location>
</feature>
<sequence>MHSEKLTDLKLDNVMLDHRGHVRLADMGMCKIGLGGGKTSTFCGTPDYLAPEIIRGQHYNHSVDWWSFGVLCYEMLVGQSPFNGCDEDELFWSICNEQPYYPRFLSKEAKSLLMQLLEKDPERRLGTSSSSSISADMAHQPFFRPINWERLEKKELEPPFQPKLKSGSDVTYFDTDFTMERPHLTVVDKDILASMDQAPFQSFSYTNPDMLLLANNKATPT</sequence>
<dbReference type="InterPro" id="IPR011009">
    <property type="entry name" value="Kinase-like_dom_sf"/>
</dbReference>
<evidence type="ECO:0000313" key="10">
    <source>
        <dbReference type="Proteomes" id="UP000678499"/>
    </source>
</evidence>
<dbReference type="Pfam" id="PF00433">
    <property type="entry name" value="Pkinase_C"/>
    <property type="match status" value="1"/>
</dbReference>
<dbReference type="SMART" id="SM00133">
    <property type="entry name" value="S_TK_X"/>
    <property type="match status" value="1"/>
</dbReference>
<protein>
    <submittedName>
        <fullName evidence="9">Uncharacterized protein</fullName>
    </submittedName>
</protein>
<dbReference type="FunFam" id="1.10.510.10:FF:000048">
    <property type="entry name" value="Protein kinase C"/>
    <property type="match status" value="1"/>
</dbReference>
<evidence type="ECO:0000256" key="4">
    <source>
        <dbReference type="ARBA" id="ARBA00022741"/>
    </source>
</evidence>
<keyword evidence="5" id="KW-0418">Kinase</keyword>
<evidence type="ECO:0000256" key="3">
    <source>
        <dbReference type="ARBA" id="ARBA00022679"/>
    </source>
</evidence>
<dbReference type="PROSITE" id="PS50011">
    <property type="entry name" value="PROTEIN_KINASE_DOM"/>
    <property type="match status" value="1"/>
</dbReference>
<gene>
    <name evidence="9" type="ORF">NMOB1V02_LOCUS6714</name>
</gene>
<keyword evidence="6" id="KW-0067">ATP-binding</keyword>